<dbReference type="PANTHER" id="PTHR30137:SF16">
    <property type="entry name" value="BLL0895 PROTEIN"/>
    <property type="match status" value="1"/>
</dbReference>
<dbReference type="InterPro" id="IPR011251">
    <property type="entry name" value="Luciferase-like_dom"/>
</dbReference>
<evidence type="ECO:0000256" key="2">
    <source>
        <dbReference type="ARBA" id="ARBA00023002"/>
    </source>
</evidence>
<dbReference type="EMBL" id="CAFBON010000045">
    <property type="protein sequence ID" value="CAB4982189.1"/>
    <property type="molecule type" value="Genomic_DNA"/>
</dbReference>
<dbReference type="Pfam" id="PF00296">
    <property type="entry name" value="Bac_luciferase"/>
    <property type="match status" value="1"/>
</dbReference>
<evidence type="ECO:0000256" key="3">
    <source>
        <dbReference type="ARBA" id="ARBA00023033"/>
    </source>
</evidence>
<dbReference type="GO" id="GO:0016705">
    <property type="term" value="F:oxidoreductase activity, acting on paired donors, with incorporation or reduction of molecular oxygen"/>
    <property type="evidence" value="ECO:0007669"/>
    <property type="project" value="InterPro"/>
</dbReference>
<dbReference type="InterPro" id="IPR050766">
    <property type="entry name" value="Bact_Lucif_Oxidored"/>
</dbReference>
<name>A0A6J6X8A9_9ZZZZ</name>
<gene>
    <name evidence="5" type="ORF">UFOPK3001_00388</name>
    <name evidence="6" type="ORF">UFOPK3954_00599</name>
</gene>
<accession>A0A6J6X8A9</accession>
<dbReference type="GO" id="GO:0005829">
    <property type="term" value="C:cytosol"/>
    <property type="evidence" value="ECO:0007669"/>
    <property type="project" value="TreeGrafter"/>
</dbReference>
<keyword evidence="3" id="KW-0503">Monooxygenase</keyword>
<evidence type="ECO:0000313" key="5">
    <source>
        <dbReference type="EMBL" id="CAB4792415.1"/>
    </source>
</evidence>
<evidence type="ECO:0000313" key="6">
    <source>
        <dbReference type="EMBL" id="CAB4982189.1"/>
    </source>
</evidence>
<keyword evidence="1" id="KW-0285">Flavoprotein</keyword>
<proteinExistence type="predicted"/>
<sequence>MERLRFGAFAAPHHPLGESPTLLFRRDIALAKQLDDLGYDEYWVGEHHSSGWETIGSPELLLAAAAEHTRTIRLGTGVISLPYHHPFNVAQRLAQLDHQSRGRVIFGSGPGALPSDAHTLNIDPMLQRDRQDEALGVIMRLLRGEDRFSHESDWFTLKDAQLQILPVQEEMEAATASSLSPSGMQLAGKHGTGVLSIASTSSEGLAALPTQWAFAEEAARQHGRTVSRKNWRVLMSWHIAETKEQAQQEALLGLQRWHNEYNVDILGRPGAVRVEDPWQLLDQVAGGGTSGTAVVGTPDDLVRAIRNLYEVTGGFGVVVGFAHDWANHEATKRSWDLIARYVIPEINGQLRNLRGSADFLRANQRNLMDRASKAVLAKIASTPGAMEALQVTMAERSTASAASSEWRPGADITSNAE</sequence>
<evidence type="ECO:0000259" key="4">
    <source>
        <dbReference type="Pfam" id="PF00296"/>
    </source>
</evidence>
<dbReference type="InterPro" id="IPR036661">
    <property type="entry name" value="Luciferase-like_sf"/>
</dbReference>
<keyword evidence="2" id="KW-0560">Oxidoreductase</keyword>
<feature type="domain" description="Luciferase-like" evidence="4">
    <location>
        <begin position="5"/>
        <end position="311"/>
    </location>
</feature>
<reference evidence="5" key="1">
    <citation type="submission" date="2020-05" db="EMBL/GenBank/DDBJ databases">
        <authorList>
            <person name="Chiriac C."/>
            <person name="Salcher M."/>
            <person name="Ghai R."/>
            <person name="Kavagutti S V."/>
        </authorList>
    </citation>
    <scope>NUCLEOTIDE SEQUENCE</scope>
</reference>
<dbReference type="EMBL" id="CAFAAJ010000017">
    <property type="protein sequence ID" value="CAB4792415.1"/>
    <property type="molecule type" value="Genomic_DNA"/>
</dbReference>
<dbReference type="Gene3D" id="3.20.20.30">
    <property type="entry name" value="Luciferase-like domain"/>
    <property type="match status" value="1"/>
</dbReference>
<dbReference type="PANTHER" id="PTHR30137">
    <property type="entry name" value="LUCIFERASE-LIKE MONOOXYGENASE"/>
    <property type="match status" value="1"/>
</dbReference>
<dbReference type="AlphaFoldDB" id="A0A6J6X8A9"/>
<protein>
    <submittedName>
        <fullName evidence="5">Unannotated protein</fullName>
    </submittedName>
</protein>
<dbReference type="GO" id="GO:0004497">
    <property type="term" value="F:monooxygenase activity"/>
    <property type="evidence" value="ECO:0007669"/>
    <property type="project" value="UniProtKB-KW"/>
</dbReference>
<organism evidence="5">
    <name type="scientific">freshwater metagenome</name>
    <dbReference type="NCBI Taxonomy" id="449393"/>
    <lineage>
        <taxon>unclassified sequences</taxon>
        <taxon>metagenomes</taxon>
        <taxon>ecological metagenomes</taxon>
    </lineage>
</organism>
<evidence type="ECO:0000256" key="1">
    <source>
        <dbReference type="ARBA" id="ARBA00022630"/>
    </source>
</evidence>
<dbReference type="SUPFAM" id="SSF51679">
    <property type="entry name" value="Bacterial luciferase-like"/>
    <property type="match status" value="1"/>
</dbReference>